<dbReference type="GO" id="GO:0005975">
    <property type="term" value="P:carbohydrate metabolic process"/>
    <property type="evidence" value="ECO:0007669"/>
    <property type="project" value="InterPro"/>
</dbReference>
<dbReference type="PANTHER" id="PTHR22762:SF67">
    <property type="entry name" value="ALPHA_BETA-GLUCOSIDASE AGDC-RELATED"/>
    <property type="match status" value="1"/>
</dbReference>
<dbReference type="SUPFAM" id="SSF74650">
    <property type="entry name" value="Galactose mutarotase-like"/>
    <property type="match status" value="1"/>
</dbReference>
<dbReference type="HOGENOM" id="CLU_1695686_0_0_1"/>
<reference evidence="4 5" key="1">
    <citation type="submission" date="2014-04" db="EMBL/GenBank/DDBJ databases">
        <title>Evolutionary Origins and Diversification of the Mycorrhizal Mutualists.</title>
        <authorList>
            <consortium name="DOE Joint Genome Institute"/>
            <consortium name="Mycorrhizal Genomics Consortium"/>
            <person name="Kohler A."/>
            <person name="Kuo A."/>
            <person name="Nagy L.G."/>
            <person name="Floudas D."/>
            <person name="Copeland A."/>
            <person name="Barry K.W."/>
            <person name="Cichocki N."/>
            <person name="Veneault-Fourrey C."/>
            <person name="LaButti K."/>
            <person name="Lindquist E.A."/>
            <person name="Lipzen A."/>
            <person name="Lundell T."/>
            <person name="Morin E."/>
            <person name="Murat C."/>
            <person name="Riley R."/>
            <person name="Ohm R."/>
            <person name="Sun H."/>
            <person name="Tunlid A."/>
            <person name="Henrissat B."/>
            <person name="Grigoriev I.V."/>
            <person name="Hibbett D.S."/>
            <person name="Martin F."/>
        </authorList>
    </citation>
    <scope>NUCLEOTIDE SEQUENCE [LARGE SCALE GENOMIC DNA]</scope>
    <source>
        <strain evidence="4 5">FD-317 M1</strain>
    </source>
</reference>
<dbReference type="InterPro" id="IPR011013">
    <property type="entry name" value="Gal_mutarotase_sf_dom"/>
</dbReference>
<evidence type="ECO:0000256" key="3">
    <source>
        <dbReference type="ARBA" id="ARBA00023295"/>
    </source>
</evidence>
<evidence type="ECO:0000313" key="5">
    <source>
        <dbReference type="Proteomes" id="UP000053593"/>
    </source>
</evidence>
<evidence type="ECO:0000256" key="1">
    <source>
        <dbReference type="ARBA" id="ARBA00022801"/>
    </source>
</evidence>
<dbReference type="AlphaFoldDB" id="A0A0D0BRY3"/>
<accession>A0A0D0BRY3</accession>
<sequence length="155" mass="17447">MSTREVLFTTANHPVIFEPQYFCVKTALLPNANIYGLGEHTNSLFNIMRANLYGNHPIYFEHRSTETHGVFLLNSNGMDFKINDSESTNGGVTLEYNVLGSVLDFYFLAGNEQDPLEVSRQYAEIVAYRLRYRMGVLDCISVGLDIQVLLSLPAS</sequence>
<dbReference type="OrthoDB" id="3009656at2759"/>
<dbReference type="GO" id="GO:0030246">
    <property type="term" value="F:carbohydrate binding"/>
    <property type="evidence" value="ECO:0007669"/>
    <property type="project" value="InterPro"/>
</dbReference>
<protein>
    <submittedName>
        <fullName evidence="4">Glycoside hydrolase family 31 protein</fullName>
    </submittedName>
</protein>
<dbReference type="PANTHER" id="PTHR22762">
    <property type="entry name" value="ALPHA-GLUCOSIDASE"/>
    <property type="match status" value="1"/>
</dbReference>
<name>A0A0D0BRY3_9AGAR</name>
<evidence type="ECO:0000256" key="2">
    <source>
        <dbReference type="ARBA" id="ARBA00023180"/>
    </source>
</evidence>
<organism evidence="4 5">
    <name type="scientific">Collybiopsis luxurians FD-317 M1</name>
    <dbReference type="NCBI Taxonomy" id="944289"/>
    <lineage>
        <taxon>Eukaryota</taxon>
        <taxon>Fungi</taxon>
        <taxon>Dikarya</taxon>
        <taxon>Basidiomycota</taxon>
        <taxon>Agaricomycotina</taxon>
        <taxon>Agaricomycetes</taxon>
        <taxon>Agaricomycetidae</taxon>
        <taxon>Agaricales</taxon>
        <taxon>Marasmiineae</taxon>
        <taxon>Omphalotaceae</taxon>
        <taxon>Collybiopsis</taxon>
        <taxon>Collybiopsis luxurians</taxon>
    </lineage>
</organism>
<evidence type="ECO:0000313" key="4">
    <source>
        <dbReference type="EMBL" id="KIK52389.1"/>
    </source>
</evidence>
<dbReference type="GO" id="GO:0004553">
    <property type="term" value="F:hydrolase activity, hydrolyzing O-glycosyl compounds"/>
    <property type="evidence" value="ECO:0007669"/>
    <property type="project" value="TreeGrafter"/>
</dbReference>
<proteinExistence type="predicted"/>
<keyword evidence="3" id="KW-0326">Glycosidase</keyword>
<dbReference type="CDD" id="cd14752">
    <property type="entry name" value="GH31_N"/>
    <property type="match status" value="1"/>
</dbReference>
<dbReference type="EMBL" id="KN834843">
    <property type="protein sequence ID" value="KIK52389.1"/>
    <property type="molecule type" value="Genomic_DNA"/>
</dbReference>
<keyword evidence="1 4" id="KW-0378">Hydrolase</keyword>
<gene>
    <name evidence="4" type="ORF">GYMLUDRAFT_251217</name>
</gene>
<keyword evidence="5" id="KW-1185">Reference proteome</keyword>
<keyword evidence="2" id="KW-0325">Glycoprotein</keyword>
<dbReference type="Proteomes" id="UP000053593">
    <property type="component" value="Unassembled WGS sequence"/>
</dbReference>
<dbReference type="Gene3D" id="2.60.40.1760">
    <property type="entry name" value="glycosyl hydrolase (family 31)"/>
    <property type="match status" value="1"/>
</dbReference>